<feature type="transmembrane region" description="Helical" evidence="7">
    <location>
        <begin position="77"/>
        <end position="98"/>
    </location>
</feature>
<dbReference type="OrthoDB" id="9786413at2"/>
<gene>
    <name evidence="9" type="ORF">GNP95_14750</name>
</gene>
<keyword evidence="5 7" id="KW-1133">Transmembrane helix</keyword>
<dbReference type="SUPFAM" id="SSF161098">
    <property type="entry name" value="MetI-like"/>
    <property type="match status" value="1"/>
</dbReference>
<evidence type="ECO:0000259" key="8">
    <source>
        <dbReference type="PROSITE" id="PS50928"/>
    </source>
</evidence>
<evidence type="ECO:0000256" key="1">
    <source>
        <dbReference type="ARBA" id="ARBA00004651"/>
    </source>
</evidence>
<accession>A0A7X2Z3U0</accession>
<dbReference type="InterPro" id="IPR000515">
    <property type="entry name" value="MetI-like"/>
</dbReference>
<evidence type="ECO:0000256" key="6">
    <source>
        <dbReference type="ARBA" id="ARBA00023136"/>
    </source>
</evidence>
<dbReference type="PROSITE" id="PS50928">
    <property type="entry name" value="ABC_TM1"/>
    <property type="match status" value="1"/>
</dbReference>
<dbReference type="InterPro" id="IPR051393">
    <property type="entry name" value="ABC_transporter_permease"/>
</dbReference>
<keyword evidence="2 7" id="KW-0813">Transport</keyword>
<evidence type="ECO:0000256" key="2">
    <source>
        <dbReference type="ARBA" id="ARBA00022448"/>
    </source>
</evidence>
<sequence>MIKKNFLRNTGTFLVFGGPSIFAFIAVIVIPFFVGMYLTFTNWDVRSADTAFIGLANYIEVFKDKVFLGQLWFTLKYVFFTVLIANGFAFFIALLLTSGGRGEQWLRTGFFTPNLIGGIVLGYLWQTLFSQVLPYMGQKYGWSLFQTSWLTSTNTAFWALVIATAWQLIGYLMIIYIAGFSGVPTDVLEAASIDGASRKATIQKVILPLTIPAIVICVFISLSRSFLTYDINLALTKGGPFASTELATYHIVQKAFLSNQYGVGQAEAVVLFAVVAIIALTQSYLLKRLEVES</sequence>
<evidence type="ECO:0000313" key="9">
    <source>
        <dbReference type="EMBL" id="MUG46249.1"/>
    </source>
</evidence>
<dbReference type="CDD" id="cd06261">
    <property type="entry name" value="TM_PBP2"/>
    <property type="match status" value="1"/>
</dbReference>
<name>A0A7X2Z3U0_9BACL</name>
<reference evidence="9 10" key="1">
    <citation type="submission" date="2019-11" db="EMBL/GenBank/DDBJ databases">
        <title>Draft genome sequences of five Paenibacillus species of dairy origin.</title>
        <authorList>
            <person name="Olajide A.M."/>
            <person name="Chen S."/>
            <person name="Lapointe G."/>
        </authorList>
    </citation>
    <scope>NUCLEOTIDE SEQUENCE [LARGE SCALE GENOMIC DNA]</scope>
    <source>
        <strain evidence="9 10">12CR55</strain>
    </source>
</reference>
<evidence type="ECO:0000256" key="3">
    <source>
        <dbReference type="ARBA" id="ARBA00022475"/>
    </source>
</evidence>
<dbReference type="Pfam" id="PF00528">
    <property type="entry name" value="BPD_transp_1"/>
    <property type="match status" value="1"/>
</dbReference>
<feature type="transmembrane region" description="Helical" evidence="7">
    <location>
        <begin position="156"/>
        <end position="178"/>
    </location>
</feature>
<feature type="transmembrane region" description="Helical" evidence="7">
    <location>
        <begin position="12"/>
        <end position="38"/>
    </location>
</feature>
<dbReference type="InterPro" id="IPR035906">
    <property type="entry name" value="MetI-like_sf"/>
</dbReference>
<feature type="transmembrane region" description="Helical" evidence="7">
    <location>
        <begin position="205"/>
        <end position="227"/>
    </location>
</feature>
<dbReference type="Proteomes" id="UP000447876">
    <property type="component" value="Unassembled WGS sequence"/>
</dbReference>
<dbReference type="AlphaFoldDB" id="A0A7X2Z3U0"/>
<evidence type="ECO:0000256" key="7">
    <source>
        <dbReference type="RuleBase" id="RU363032"/>
    </source>
</evidence>
<dbReference type="PANTHER" id="PTHR30193">
    <property type="entry name" value="ABC TRANSPORTER PERMEASE PROTEIN"/>
    <property type="match status" value="1"/>
</dbReference>
<organism evidence="9 10">
    <name type="scientific">Paenibacillus woosongensis</name>
    <dbReference type="NCBI Taxonomy" id="307580"/>
    <lineage>
        <taxon>Bacteria</taxon>
        <taxon>Bacillati</taxon>
        <taxon>Bacillota</taxon>
        <taxon>Bacilli</taxon>
        <taxon>Bacillales</taxon>
        <taxon>Paenibacillaceae</taxon>
        <taxon>Paenibacillus</taxon>
    </lineage>
</organism>
<evidence type="ECO:0000256" key="5">
    <source>
        <dbReference type="ARBA" id="ARBA00022989"/>
    </source>
</evidence>
<keyword evidence="3" id="KW-1003">Cell membrane</keyword>
<evidence type="ECO:0000313" key="10">
    <source>
        <dbReference type="Proteomes" id="UP000447876"/>
    </source>
</evidence>
<feature type="transmembrane region" description="Helical" evidence="7">
    <location>
        <begin position="268"/>
        <end position="286"/>
    </location>
</feature>
<evidence type="ECO:0000256" key="4">
    <source>
        <dbReference type="ARBA" id="ARBA00022692"/>
    </source>
</evidence>
<proteinExistence type="inferred from homology"/>
<keyword evidence="6 7" id="KW-0472">Membrane</keyword>
<feature type="domain" description="ABC transmembrane type-1" evidence="8">
    <location>
        <begin position="71"/>
        <end position="282"/>
    </location>
</feature>
<comment type="similarity">
    <text evidence="7">Belongs to the binding-protein-dependent transport system permease family.</text>
</comment>
<dbReference type="GO" id="GO:0055085">
    <property type="term" value="P:transmembrane transport"/>
    <property type="evidence" value="ECO:0007669"/>
    <property type="project" value="InterPro"/>
</dbReference>
<dbReference type="EMBL" id="WNZW01000005">
    <property type="protein sequence ID" value="MUG46249.1"/>
    <property type="molecule type" value="Genomic_DNA"/>
</dbReference>
<protein>
    <submittedName>
        <fullName evidence="9">ABC transporter permease subunit</fullName>
    </submittedName>
</protein>
<feature type="transmembrane region" description="Helical" evidence="7">
    <location>
        <begin position="110"/>
        <end position="136"/>
    </location>
</feature>
<comment type="caution">
    <text evidence="9">The sequence shown here is derived from an EMBL/GenBank/DDBJ whole genome shotgun (WGS) entry which is preliminary data.</text>
</comment>
<dbReference type="RefSeq" id="WP_155611640.1">
    <property type="nucleotide sequence ID" value="NZ_WNZW01000005.1"/>
</dbReference>
<dbReference type="PANTHER" id="PTHR30193:SF41">
    <property type="entry name" value="DIACETYLCHITOBIOSE UPTAKE SYSTEM PERMEASE PROTEIN NGCF"/>
    <property type="match status" value="1"/>
</dbReference>
<dbReference type="Gene3D" id="1.10.3720.10">
    <property type="entry name" value="MetI-like"/>
    <property type="match status" value="1"/>
</dbReference>
<dbReference type="GO" id="GO:0005886">
    <property type="term" value="C:plasma membrane"/>
    <property type="evidence" value="ECO:0007669"/>
    <property type="project" value="UniProtKB-SubCell"/>
</dbReference>
<comment type="subcellular location">
    <subcellularLocation>
        <location evidence="1 7">Cell membrane</location>
        <topology evidence="1 7">Multi-pass membrane protein</topology>
    </subcellularLocation>
</comment>
<keyword evidence="4 7" id="KW-0812">Transmembrane</keyword>